<dbReference type="InterPro" id="IPR014017">
    <property type="entry name" value="DNA_helicase_UvrD-like_C"/>
</dbReference>
<feature type="domain" description="UvrD-like helicase C-terminal" evidence="13">
    <location>
        <begin position="304"/>
        <end position="572"/>
    </location>
</feature>
<dbReference type="GO" id="GO:0043138">
    <property type="term" value="F:3'-5' DNA helicase activity"/>
    <property type="evidence" value="ECO:0007669"/>
    <property type="project" value="UniProtKB-EC"/>
</dbReference>
<evidence type="ECO:0000256" key="5">
    <source>
        <dbReference type="ARBA" id="ARBA00022840"/>
    </source>
</evidence>
<evidence type="ECO:0000313" key="14">
    <source>
        <dbReference type="EMBL" id="OGI83929.1"/>
    </source>
</evidence>
<dbReference type="SUPFAM" id="SSF52540">
    <property type="entry name" value="P-loop containing nucleoside triphosphate hydrolases"/>
    <property type="match status" value="1"/>
</dbReference>
<dbReference type="Gene3D" id="1.10.486.10">
    <property type="entry name" value="PCRA, domain 4"/>
    <property type="match status" value="1"/>
</dbReference>
<comment type="catalytic activity">
    <reaction evidence="10">
        <text>ATP + H2O = ADP + phosphate + H(+)</text>
        <dbReference type="Rhea" id="RHEA:13065"/>
        <dbReference type="ChEBI" id="CHEBI:15377"/>
        <dbReference type="ChEBI" id="CHEBI:15378"/>
        <dbReference type="ChEBI" id="CHEBI:30616"/>
        <dbReference type="ChEBI" id="CHEBI:43474"/>
        <dbReference type="ChEBI" id="CHEBI:456216"/>
        <dbReference type="EC" id="5.6.2.4"/>
    </reaction>
</comment>
<evidence type="ECO:0000256" key="8">
    <source>
        <dbReference type="ARBA" id="ARBA00034617"/>
    </source>
</evidence>
<keyword evidence="2 11" id="KW-0547">Nucleotide-binding</keyword>
<accession>A0A1F6WPW1</accession>
<dbReference type="Proteomes" id="UP000179448">
    <property type="component" value="Unassembled WGS sequence"/>
</dbReference>
<keyword evidence="4 11" id="KW-0347">Helicase</keyword>
<dbReference type="PANTHER" id="PTHR11070">
    <property type="entry name" value="UVRD / RECB / PCRA DNA HELICASE FAMILY MEMBER"/>
    <property type="match status" value="1"/>
</dbReference>
<dbReference type="InterPro" id="IPR027417">
    <property type="entry name" value="P-loop_NTPase"/>
</dbReference>
<organism evidence="14 15">
    <name type="scientific">Candidatus Nomurabacteria bacterium RIFCSPLOWO2_01_FULL_36_10b</name>
    <dbReference type="NCBI Taxonomy" id="1801766"/>
    <lineage>
        <taxon>Bacteria</taxon>
        <taxon>Candidatus Nomuraibacteriota</taxon>
    </lineage>
</organism>
<evidence type="ECO:0000256" key="9">
    <source>
        <dbReference type="ARBA" id="ARBA00034808"/>
    </source>
</evidence>
<feature type="binding site" evidence="11">
    <location>
        <begin position="27"/>
        <end position="34"/>
    </location>
    <ligand>
        <name>ATP</name>
        <dbReference type="ChEBI" id="CHEBI:30616"/>
    </ligand>
</feature>
<evidence type="ECO:0000256" key="4">
    <source>
        <dbReference type="ARBA" id="ARBA00022806"/>
    </source>
</evidence>
<comment type="caution">
    <text evidence="14">The sequence shown here is derived from an EMBL/GenBank/DDBJ whole genome shotgun (WGS) entry which is preliminary data.</text>
</comment>
<dbReference type="CDD" id="cd17932">
    <property type="entry name" value="DEXQc_UvrD"/>
    <property type="match status" value="1"/>
</dbReference>
<dbReference type="GO" id="GO:0005524">
    <property type="term" value="F:ATP binding"/>
    <property type="evidence" value="ECO:0007669"/>
    <property type="project" value="UniProtKB-UniRule"/>
</dbReference>
<comment type="catalytic activity">
    <reaction evidence="8">
        <text>Couples ATP hydrolysis with the unwinding of duplex DNA by translocating in the 3'-5' direction.</text>
        <dbReference type="EC" id="5.6.2.4"/>
    </reaction>
</comment>
<evidence type="ECO:0000256" key="11">
    <source>
        <dbReference type="PROSITE-ProRule" id="PRU00560"/>
    </source>
</evidence>
<evidence type="ECO:0000256" key="3">
    <source>
        <dbReference type="ARBA" id="ARBA00022801"/>
    </source>
</evidence>
<keyword evidence="7" id="KW-0413">Isomerase</keyword>
<reference evidence="14 15" key="1">
    <citation type="journal article" date="2016" name="Nat. Commun.">
        <title>Thousands of microbial genomes shed light on interconnected biogeochemical processes in an aquifer system.</title>
        <authorList>
            <person name="Anantharaman K."/>
            <person name="Brown C.T."/>
            <person name="Hug L.A."/>
            <person name="Sharon I."/>
            <person name="Castelle C.J."/>
            <person name="Probst A.J."/>
            <person name="Thomas B.C."/>
            <person name="Singh A."/>
            <person name="Wilkins M.J."/>
            <person name="Karaoz U."/>
            <person name="Brodie E.L."/>
            <person name="Williams K.H."/>
            <person name="Hubbard S.S."/>
            <person name="Banfield J.F."/>
        </authorList>
    </citation>
    <scope>NUCLEOTIDE SEQUENCE [LARGE SCALE GENOMIC DNA]</scope>
</reference>
<dbReference type="InterPro" id="IPR000212">
    <property type="entry name" value="DNA_helicase_UvrD/REP"/>
</dbReference>
<evidence type="ECO:0000256" key="2">
    <source>
        <dbReference type="ARBA" id="ARBA00022741"/>
    </source>
</evidence>
<evidence type="ECO:0000259" key="12">
    <source>
        <dbReference type="PROSITE" id="PS51198"/>
    </source>
</evidence>
<protein>
    <recommendedName>
        <fullName evidence="9">DNA 3'-5' helicase</fullName>
        <ecNumber evidence="9">5.6.2.4</ecNumber>
    </recommendedName>
</protein>
<feature type="domain" description="UvrD-like helicase ATP-binding" evidence="12">
    <location>
        <begin position="6"/>
        <end position="303"/>
    </location>
</feature>
<dbReference type="Gene3D" id="1.10.10.160">
    <property type="match status" value="1"/>
</dbReference>
<dbReference type="InterPro" id="IPR013986">
    <property type="entry name" value="DExx_box_DNA_helicase_dom_sf"/>
</dbReference>
<dbReference type="GO" id="GO:0000725">
    <property type="term" value="P:recombinational repair"/>
    <property type="evidence" value="ECO:0007669"/>
    <property type="project" value="TreeGrafter"/>
</dbReference>
<keyword evidence="6" id="KW-0238">DNA-binding</keyword>
<dbReference type="AlphaFoldDB" id="A0A1F6WPW1"/>
<keyword evidence="5 11" id="KW-0067">ATP-binding</keyword>
<dbReference type="Gene3D" id="3.40.50.300">
    <property type="entry name" value="P-loop containing nucleotide triphosphate hydrolases"/>
    <property type="match status" value="2"/>
</dbReference>
<dbReference type="STRING" id="1801766.A2997_01965"/>
<dbReference type="EC" id="5.6.2.4" evidence="9"/>
<proteinExistence type="inferred from homology"/>
<evidence type="ECO:0000313" key="15">
    <source>
        <dbReference type="Proteomes" id="UP000179448"/>
    </source>
</evidence>
<dbReference type="Pfam" id="PF13361">
    <property type="entry name" value="UvrD_C"/>
    <property type="match status" value="1"/>
</dbReference>
<gene>
    <name evidence="14" type="ORF">A2997_01965</name>
</gene>
<keyword evidence="3 11" id="KW-0378">Hydrolase</keyword>
<evidence type="ECO:0000256" key="6">
    <source>
        <dbReference type="ARBA" id="ARBA00023125"/>
    </source>
</evidence>
<evidence type="ECO:0000256" key="1">
    <source>
        <dbReference type="ARBA" id="ARBA00009922"/>
    </source>
</evidence>
<dbReference type="GO" id="GO:0016887">
    <property type="term" value="F:ATP hydrolysis activity"/>
    <property type="evidence" value="ECO:0007669"/>
    <property type="project" value="RHEA"/>
</dbReference>
<evidence type="ECO:0000259" key="13">
    <source>
        <dbReference type="PROSITE" id="PS51217"/>
    </source>
</evidence>
<dbReference type="InterPro" id="IPR014016">
    <property type="entry name" value="UvrD-like_ATP-bd"/>
</dbReference>
<comment type="similarity">
    <text evidence="1">Belongs to the helicase family. UvrD subfamily.</text>
</comment>
<dbReference type="EMBL" id="MFUQ01000008">
    <property type="protein sequence ID" value="OGI83929.1"/>
    <property type="molecule type" value="Genomic_DNA"/>
</dbReference>
<name>A0A1F6WPW1_9BACT</name>
<dbReference type="PROSITE" id="PS51217">
    <property type="entry name" value="UVRD_HELICASE_CTER"/>
    <property type="match status" value="1"/>
</dbReference>
<sequence>MHDYLATLNDKQREAVLHTEGPLLVLAGAGTGKTKTITYRILHLIKSGVSPENILAVTFTNKATTEMRERVVKLLEPYGDILSSSYVAERRNKKRYNSFPMIRTFHSLGVFLLREHYNLIGLPKSFTILDRDDSISILKRAMKICSIDVKEWEPRRILGMISHAKGKNTTAEQFNEQNNVSELASLTAQVWLEYERIKEKENALDFDDLLFRAYKLLHDNEDIRIKYQKLWKYIHIDEYQDTNTLQYDLMRLLIGPEENICVVGDSDQTIYTWRGAEMRNILHFEKDFPRAYVIILEKNYRSTNSILTVAQCIIEKNNIRFDKVLTATREQGNPVMAYQALNETDEAGWIVGIIKKLIGEDGVPPSEIAILFRTNFQSRVIEEACLYANIPYRVVGTRFFDRKEVKDVLSYLRLALQRNNMTDMSRIINYPRRGLGKVAIALVMAERVNDMPAKARASYNFFIEILDSIKKYAQEHISSETMAYVIQKSGIYNDLMSGSADDRERLANIKELVSYASRFDDLHSEDGELMPPSDCINFILEQIALMSDQDTLQDDNKNKQATALMTIHSAKGLEFEYVFITGLEQGLFPSDIEDIDKNRDPEEERRLMYVAITRAKEQLHLSYSQTRTIYGRATFQMPSEFLSDIPSDEVVWGSAENPISLENDDTKHTTHYLEW</sequence>
<evidence type="ECO:0000256" key="10">
    <source>
        <dbReference type="ARBA" id="ARBA00048988"/>
    </source>
</evidence>
<dbReference type="Pfam" id="PF00580">
    <property type="entry name" value="UvrD-helicase"/>
    <property type="match status" value="1"/>
</dbReference>
<dbReference type="GO" id="GO:0005829">
    <property type="term" value="C:cytosol"/>
    <property type="evidence" value="ECO:0007669"/>
    <property type="project" value="TreeGrafter"/>
</dbReference>
<dbReference type="GO" id="GO:0003677">
    <property type="term" value="F:DNA binding"/>
    <property type="evidence" value="ECO:0007669"/>
    <property type="project" value="UniProtKB-KW"/>
</dbReference>
<dbReference type="PANTHER" id="PTHR11070:SF2">
    <property type="entry name" value="ATP-DEPENDENT DNA HELICASE SRS2"/>
    <property type="match status" value="1"/>
</dbReference>
<evidence type="ECO:0000256" key="7">
    <source>
        <dbReference type="ARBA" id="ARBA00023235"/>
    </source>
</evidence>
<dbReference type="CDD" id="cd18807">
    <property type="entry name" value="SF1_C_UvrD"/>
    <property type="match status" value="1"/>
</dbReference>
<dbReference type="PROSITE" id="PS51198">
    <property type="entry name" value="UVRD_HELICASE_ATP_BIND"/>
    <property type="match status" value="1"/>
</dbReference>